<dbReference type="InterPro" id="IPR003593">
    <property type="entry name" value="AAA+_ATPase"/>
</dbReference>
<protein>
    <submittedName>
        <fullName evidence="6">ABC transporter ATP-binding protein</fullName>
    </submittedName>
</protein>
<keyword evidence="2" id="KW-0547">Nucleotide-binding</keyword>
<dbReference type="InterPro" id="IPR027417">
    <property type="entry name" value="P-loop_NTPase"/>
</dbReference>
<evidence type="ECO:0000256" key="4">
    <source>
        <dbReference type="ARBA" id="ARBA00022967"/>
    </source>
</evidence>
<name>A0ABS7UWV0_9BACI</name>
<dbReference type="SMART" id="SM00382">
    <property type="entry name" value="AAA"/>
    <property type="match status" value="1"/>
</dbReference>
<evidence type="ECO:0000313" key="6">
    <source>
        <dbReference type="EMBL" id="MBZ5752776.1"/>
    </source>
</evidence>
<keyword evidence="3 6" id="KW-0067">ATP-binding</keyword>
<dbReference type="InterPro" id="IPR003439">
    <property type="entry name" value="ABC_transporter-like_ATP-bd"/>
</dbReference>
<feature type="domain" description="ABC transporter" evidence="5">
    <location>
        <begin position="4"/>
        <end position="232"/>
    </location>
</feature>
<evidence type="ECO:0000256" key="1">
    <source>
        <dbReference type="ARBA" id="ARBA00022448"/>
    </source>
</evidence>
<evidence type="ECO:0000256" key="3">
    <source>
        <dbReference type="ARBA" id="ARBA00022840"/>
    </source>
</evidence>
<dbReference type="SUPFAM" id="SSF52540">
    <property type="entry name" value="P-loop containing nucleoside triphosphate hydrolases"/>
    <property type="match status" value="1"/>
</dbReference>
<evidence type="ECO:0000256" key="2">
    <source>
        <dbReference type="ARBA" id="ARBA00022741"/>
    </source>
</evidence>
<dbReference type="Proteomes" id="UP001165287">
    <property type="component" value="Unassembled WGS sequence"/>
</dbReference>
<dbReference type="PANTHER" id="PTHR42788:SF13">
    <property type="entry name" value="ALIPHATIC SULFONATES IMPORT ATP-BINDING PROTEIN SSUB"/>
    <property type="match status" value="1"/>
</dbReference>
<dbReference type="CDD" id="cd03293">
    <property type="entry name" value="ABC_NrtD_SsuB_transporters"/>
    <property type="match status" value="1"/>
</dbReference>
<proteinExistence type="predicted"/>
<dbReference type="RefSeq" id="WP_224141224.1">
    <property type="nucleotide sequence ID" value="NZ_JAIQUM010000068.1"/>
</dbReference>
<dbReference type="InterPro" id="IPR050166">
    <property type="entry name" value="ABC_transporter_ATP-bind"/>
</dbReference>
<accession>A0ABS7UWV0</accession>
<gene>
    <name evidence="6" type="ORF">K9V48_21680</name>
</gene>
<reference evidence="6" key="1">
    <citation type="submission" date="2024-05" db="EMBL/GenBank/DDBJ databases">
        <title>Metabacillus sp. nov., isolated from the rhizosphere soil of tomato plants.</title>
        <authorList>
            <person name="Ma R."/>
        </authorList>
    </citation>
    <scope>NUCLEOTIDE SEQUENCE</scope>
    <source>
        <strain evidence="6">DBTR6</strain>
    </source>
</reference>
<organism evidence="6 7">
    <name type="scientific">Metabacillus rhizolycopersici</name>
    <dbReference type="NCBI Taxonomy" id="2875709"/>
    <lineage>
        <taxon>Bacteria</taxon>
        <taxon>Bacillati</taxon>
        <taxon>Bacillota</taxon>
        <taxon>Bacilli</taxon>
        <taxon>Bacillales</taxon>
        <taxon>Bacillaceae</taxon>
        <taxon>Metabacillus</taxon>
    </lineage>
</organism>
<evidence type="ECO:0000313" key="7">
    <source>
        <dbReference type="Proteomes" id="UP001165287"/>
    </source>
</evidence>
<dbReference type="InterPro" id="IPR017871">
    <property type="entry name" value="ABC_transporter-like_CS"/>
</dbReference>
<comment type="caution">
    <text evidence="6">The sequence shown here is derived from an EMBL/GenBank/DDBJ whole genome shotgun (WGS) entry which is preliminary data.</text>
</comment>
<dbReference type="GO" id="GO:0005524">
    <property type="term" value="F:ATP binding"/>
    <property type="evidence" value="ECO:0007669"/>
    <property type="project" value="UniProtKB-KW"/>
</dbReference>
<dbReference type="EMBL" id="JAIQUM010000068">
    <property type="protein sequence ID" value="MBZ5752776.1"/>
    <property type="molecule type" value="Genomic_DNA"/>
</dbReference>
<evidence type="ECO:0000259" key="5">
    <source>
        <dbReference type="PROSITE" id="PS50893"/>
    </source>
</evidence>
<dbReference type="Pfam" id="PF00005">
    <property type="entry name" value="ABC_tran"/>
    <property type="match status" value="1"/>
</dbReference>
<sequence length="247" mass="27600">MSFLIIDNVTYSYKGKKEIIKDTTWKINAGEFHSLLGRSGCGKTTLLKIASGLLKPDNGAVFLGNEKVLKPSLDVGFVFQAPTLLEWKSVLDNVLLPITLQRKPTKEDKERASSLLEVMKIADYQHEYPGELSGGQQSRVAIARSLIKNPAIVFLDEPFAALDAITREELQDDLLMLCQNNKMTVLFITHDISEAVYLSDHVAVMKEGQIAYDLKVTLSKPRHIENRYSATFNDLCLQVRDVMNGGI</sequence>
<keyword evidence="7" id="KW-1185">Reference proteome</keyword>
<dbReference type="PANTHER" id="PTHR42788">
    <property type="entry name" value="TAURINE IMPORT ATP-BINDING PROTEIN-RELATED"/>
    <property type="match status" value="1"/>
</dbReference>
<keyword evidence="4" id="KW-1278">Translocase</keyword>
<keyword evidence="1" id="KW-0813">Transport</keyword>
<dbReference type="Gene3D" id="3.40.50.300">
    <property type="entry name" value="P-loop containing nucleotide triphosphate hydrolases"/>
    <property type="match status" value="1"/>
</dbReference>
<dbReference type="PROSITE" id="PS50893">
    <property type="entry name" value="ABC_TRANSPORTER_2"/>
    <property type="match status" value="1"/>
</dbReference>
<dbReference type="PROSITE" id="PS00211">
    <property type="entry name" value="ABC_TRANSPORTER_1"/>
    <property type="match status" value="1"/>
</dbReference>